<dbReference type="InterPro" id="IPR003439">
    <property type="entry name" value="ABC_transporter-like_ATP-bd"/>
</dbReference>
<evidence type="ECO:0000259" key="5">
    <source>
        <dbReference type="PROSITE" id="PS50893"/>
    </source>
</evidence>
<dbReference type="PANTHER" id="PTHR42798:SF7">
    <property type="entry name" value="ALPHA-D-RIBOSE 1-METHYLPHOSPHONATE 5-TRIPHOSPHATE SYNTHASE SUBUNIT PHNL"/>
    <property type="match status" value="1"/>
</dbReference>
<evidence type="ECO:0000256" key="3">
    <source>
        <dbReference type="ARBA" id="ARBA00022741"/>
    </source>
</evidence>
<dbReference type="GO" id="GO:0022857">
    <property type="term" value="F:transmembrane transporter activity"/>
    <property type="evidence" value="ECO:0007669"/>
    <property type="project" value="UniProtKB-ARBA"/>
</dbReference>
<dbReference type="InterPro" id="IPR027417">
    <property type="entry name" value="P-loop_NTPase"/>
</dbReference>
<dbReference type="InterPro" id="IPR017911">
    <property type="entry name" value="MacB-like_ATP-bd"/>
</dbReference>
<dbReference type="EMBL" id="JF805034">
    <property type="protein sequence ID" value="AEI30288.1"/>
    <property type="molecule type" value="Genomic_DNA"/>
</dbReference>
<name>F8UGY1_9ZZZZ</name>
<proteinExistence type="inferred from homology"/>
<keyword evidence="4 6" id="KW-0067">ATP-binding</keyword>
<dbReference type="GO" id="GO:0016887">
    <property type="term" value="F:ATP hydrolysis activity"/>
    <property type="evidence" value="ECO:0007669"/>
    <property type="project" value="InterPro"/>
</dbReference>
<organism evidence="6">
    <name type="scientific">uncultured microorganism</name>
    <dbReference type="NCBI Taxonomy" id="358574"/>
    <lineage>
        <taxon>unclassified sequences</taxon>
        <taxon>environmental samples</taxon>
    </lineage>
</organism>
<dbReference type="PROSITE" id="PS50893">
    <property type="entry name" value="ABC_TRANSPORTER_2"/>
    <property type="match status" value="1"/>
</dbReference>
<dbReference type="Pfam" id="PF00005">
    <property type="entry name" value="ABC_tran"/>
    <property type="match status" value="1"/>
</dbReference>
<dbReference type="GO" id="GO:0005524">
    <property type="term" value="F:ATP binding"/>
    <property type="evidence" value="ECO:0007669"/>
    <property type="project" value="UniProtKB-KW"/>
</dbReference>
<dbReference type="SMART" id="SM00382">
    <property type="entry name" value="AAA"/>
    <property type="match status" value="1"/>
</dbReference>
<dbReference type="Gene3D" id="3.40.50.300">
    <property type="entry name" value="P-loop containing nucleotide triphosphate hydrolases"/>
    <property type="match status" value="1"/>
</dbReference>
<evidence type="ECO:0000256" key="4">
    <source>
        <dbReference type="ARBA" id="ARBA00022840"/>
    </source>
</evidence>
<reference evidence="6" key="1">
    <citation type="submission" date="2011-04" db="EMBL/GenBank/DDBJ databases">
        <title>Taxonomic and functional metagenomic profiling of the microbial community in the anoxic sediment of a brackish shallow lake (Laguna de Carrizo Central Spain).</title>
        <authorList>
            <consortium name="CONSOLIDER consortium CSD2007-00005"/>
            <person name="Guazzaroni M.-E."/>
            <person name="Richter M."/>
            <person name="Garcia-Salamanca A."/>
            <person name="Yarza P."/>
            <person name="Ferrer M."/>
        </authorList>
    </citation>
    <scope>NUCLEOTIDE SEQUENCE</scope>
</reference>
<accession>F8UGY1</accession>
<keyword evidence="2" id="KW-0813">Transport</keyword>
<feature type="domain" description="ABC transporter" evidence="5">
    <location>
        <begin position="3"/>
        <end position="227"/>
    </location>
</feature>
<dbReference type="AlphaFoldDB" id="F8UGY1"/>
<gene>
    <name evidence="6" type="ORF">LDC_03692</name>
</gene>
<dbReference type="GO" id="GO:0098796">
    <property type="term" value="C:membrane protein complex"/>
    <property type="evidence" value="ECO:0007669"/>
    <property type="project" value="UniProtKB-ARBA"/>
</dbReference>
<comment type="similarity">
    <text evidence="1">Belongs to the ABC transporter superfamily.</text>
</comment>
<evidence type="ECO:0000256" key="1">
    <source>
        <dbReference type="ARBA" id="ARBA00005417"/>
    </source>
</evidence>
<sequence>MILEAKHIKKWFGEGDHKTYALKDISFELDYGEMLYIIGPSGSGKTTLLSIVSGILRPNEGVVIAEGRNIWELAEDDLAEYRSRKLGFVFQDFHLFNTLTVKENVAVPLILQKKEMDFALKEAEKRLEIVGLSERMDLRPNKLSIGEQQRVAIARAMITEPDLLIFDEPTASLDGETGKRIISFIRENILTEEKAIIVVTHDNRIYDYATRIIQVEDGKMIPRKDDQ</sequence>
<dbReference type="CDD" id="cd03255">
    <property type="entry name" value="ABC_MJ0796_LolCDE_FtsE"/>
    <property type="match status" value="1"/>
</dbReference>
<keyword evidence="3" id="KW-0547">Nucleotide-binding</keyword>
<evidence type="ECO:0000256" key="2">
    <source>
        <dbReference type="ARBA" id="ARBA00022448"/>
    </source>
</evidence>
<dbReference type="InterPro" id="IPR003593">
    <property type="entry name" value="AAA+_ATPase"/>
</dbReference>
<dbReference type="SUPFAM" id="SSF52540">
    <property type="entry name" value="P-loop containing nucleoside triphosphate hydrolases"/>
    <property type="match status" value="1"/>
</dbReference>
<evidence type="ECO:0000313" key="6">
    <source>
        <dbReference type="EMBL" id="AEI30288.1"/>
    </source>
</evidence>
<dbReference type="PANTHER" id="PTHR42798">
    <property type="entry name" value="LIPOPROTEIN-RELEASING SYSTEM ATP-BINDING PROTEIN LOLD"/>
    <property type="match status" value="1"/>
</dbReference>
<protein>
    <submittedName>
        <fullName evidence="6">ABC-type export system ATP-binding subunit</fullName>
    </submittedName>
</protein>
<dbReference type="FunFam" id="3.40.50.300:FF:000032">
    <property type="entry name" value="Export ABC transporter ATP-binding protein"/>
    <property type="match status" value="1"/>
</dbReference>